<dbReference type="PANTHER" id="PTHR30627">
    <property type="entry name" value="PEPTIDOGLYCAN D,D-TRANSPEPTIDASE"/>
    <property type="match status" value="1"/>
</dbReference>
<keyword evidence="2" id="KW-0121">Carboxypeptidase</keyword>
<dbReference type="InterPro" id="IPR012338">
    <property type="entry name" value="Beta-lactam/transpept-like"/>
</dbReference>
<dbReference type="GO" id="GO:0005886">
    <property type="term" value="C:plasma membrane"/>
    <property type="evidence" value="ECO:0007669"/>
    <property type="project" value="TreeGrafter"/>
</dbReference>
<dbReference type="Gene3D" id="3.90.1310.10">
    <property type="entry name" value="Penicillin-binding protein 2a (Domain 2)"/>
    <property type="match status" value="1"/>
</dbReference>
<dbReference type="GO" id="GO:0051301">
    <property type="term" value="P:cell division"/>
    <property type="evidence" value="ECO:0007669"/>
    <property type="project" value="UniProtKB-KW"/>
</dbReference>
<dbReference type="GO" id="GO:0008658">
    <property type="term" value="F:penicillin binding"/>
    <property type="evidence" value="ECO:0007669"/>
    <property type="project" value="InterPro"/>
</dbReference>
<dbReference type="EMBL" id="FOMI01000005">
    <property type="protein sequence ID" value="SFD15204.1"/>
    <property type="molecule type" value="Genomic_DNA"/>
</dbReference>
<dbReference type="PROSITE" id="PS51178">
    <property type="entry name" value="PASTA"/>
    <property type="match status" value="1"/>
</dbReference>
<dbReference type="SUPFAM" id="SSF56519">
    <property type="entry name" value="Penicillin binding protein dimerisation domain"/>
    <property type="match status" value="1"/>
</dbReference>
<dbReference type="InterPro" id="IPR036138">
    <property type="entry name" value="PBP_dimer_sf"/>
</dbReference>
<dbReference type="Pfam" id="PF03717">
    <property type="entry name" value="PBP_dimer"/>
    <property type="match status" value="1"/>
</dbReference>
<keyword evidence="2" id="KW-0378">Hydrolase</keyword>
<dbReference type="InterPro" id="IPR005543">
    <property type="entry name" value="PASTA_dom"/>
</dbReference>
<dbReference type="GO" id="GO:0004180">
    <property type="term" value="F:carboxypeptidase activity"/>
    <property type="evidence" value="ECO:0007669"/>
    <property type="project" value="UniProtKB-KW"/>
</dbReference>
<keyword evidence="4" id="KW-0812">Transmembrane</keyword>
<dbReference type="Pfam" id="PF03793">
    <property type="entry name" value="PASTA"/>
    <property type="match status" value="1"/>
</dbReference>
<evidence type="ECO:0000259" key="5">
    <source>
        <dbReference type="PROSITE" id="PS51178"/>
    </source>
</evidence>
<keyword evidence="6" id="KW-0131">Cell cycle</keyword>
<keyword evidence="6" id="KW-0132">Cell division</keyword>
<dbReference type="Gene3D" id="3.30.450.330">
    <property type="match status" value="1"/>
</dbReference>
<dbReference type="Gene3D" id="3.40.710.10">
    <property type="entry name" value="DD-peptidase/beta-lactamase superfamily"/>
    <property type="match status" value="1"/>
</dbReference>
<evidence type="ECO:0000256" key="2">
    <source>
        <dbReference type="ARBA" id="ARBA00022645"/>
    </source>
</evidence>
<name>A0A1I1PZ93_9FLAO</name>
<dbReference type="GO" id="GO:0071555">
    <property type="term" value="P:cell wall organization"/>
    <property type="evidence" value="ECO:0007669"/>
    <property type="project" value="TreeGrafter"/>
</dbReference>
<dbReference type="InterPro" id="IPR050515">
    <property type="entry name" value="Beta-lactam/transpept"/>
</dbReference>
<evidence type="ECO:0000313" key="7">
    <source>
        <dbReference type="Proteomes" id="UP000199439"/>
    </source>
</evidence>
<dbReference type="PANTHER" id="PTHR30627:SF1">
    <property type="entry name" value="PEPTIDOGLYCAN D,D-TRANSPEPTIDASE FTSI"/>
    <property type="match status" value="1"/>
</dbReference>
<keyword evidence="7" id="KW-1185">Reference proteome</keyword>
<dbReference type="CDD" id="cd06575">
    <property type="entry name" value="PASTA_Pbp2x-like_2"/>
    <property type="match status" value="1"/>
</dbReference>
<dbReference type="AlphaFoldDB" id="A0A1I1PZ93"/>
<keyword evidence="4" id="KW-1133">Transmembrane helix</keyword>
<dbReference type="InterPro" id="IPR005311">
    <property type="entry name" value="PBP_dimer"/>
</dbReference>
<accession>A0A1I1PZ93</accession>
<evidence type="ECO:0000256" key="4">
    <source>
        <dbReference type="SAM" id="Phobius"/>
    </source>
</evidence>
<reference evidence="7" key="1">
    <citation type="submission" date="2016-10" db="EMBL/GenBank/DDBJ databases">
        <authorList>
            <person name="Varghese N."/>
            <person name="Submissions S."/>
        </authorList>
    </citation>
    <scope>NUCLEOTIDE SEQUENCE [LARGE SCALE GENOMIC DNA]</scope>
    <source>
        <strain evidence="7">DSM 25730</strain>
    </source>
</reference>
<feature type="domain" description="PASTA" evidence="5">
    <location>
        <begin position="611"/>
        <end position="671"/>
    </location>
</feature>
<comment type="subcellular location">
    <subcellularLocation>
        <location evidence="1">Membrane</location>
    </subcellularLocation>
</comment>
<keyword evidence="2" id="KW-0645">Protease</keyword>
<evidence type="ECO:0000256" key="1">
    <source>
        <dbReference type="ARBA" id="ARBA00004370"/>
    </source>
</evidence>
<gene>
    <name evidence="6" type="ORF">SAMN04487987_10537</name>
</gene>
<keyword evidence="3 4" id="KW-0472">Membrane</keyword>
<proteinExistence type="predicted"/>
<feature type="transmembrane region" description="Helical" evidence="4">
    <location>
        <begin position="12"/>
        <end position="31"/>
    </location>
</feature>
<dbReference type="SUPFAM" id="SSF54184">
    <property type="entry name" value="Penicillin-binding protein 2x (pbp-2x), c-terminal domain"/>
    <property type="match status" value="1"/>
</dbReference>
<organism evidence="6 7">
    <name type="scientific">Algibacter pectinivorans</name>
    <dbReference type="NCBI Taxonomy" id="870482"/>
    <lineage>
        <taxon>Bacteria</taxon>
        <taxon>Pseudomonadati</taxon>
        <taxon>Bacteroidota</taxon>
        <taxon>Flavobacteriia</taxon>
        <taxon>Flavobacteriales</taxon>
        <taxon>Flavobacteriaceae</taxon>
        <taxon>Algibacter</taxon>
    </lineage>
</organism>
<dbReference type="Proteomes" id="UP000199439">
    <property type="component" value="Unassembled WGS sequence"/>
</dbReference>
<dbReference type="Pfam" id="PF00905">
    <property type="entry name" value="Transpeptidase"/>
    <property type="match status" value="1"/>
</dbReference>
<evidence type="ECO:0000313" key="6">
    <source>
        <dbReference type="EMBL" id="SFD15204.1"/>
    </source>
</evidence>
<protein>
    <submittedName>
        <fullName evidence="6">Cell division protein FtsI (Penicillin-binding protein 3)</fullName>
    </submittedName>
</protein>
<evidence type="ECO:0000256" key="3">
    <source>
        <dbReference type="ARBA" id="ARBA00023136"/>
    </source>
</evidence>
<dbReference type="SUPFAM" id="SSF56601">
    <property type="entry name" value="beta-lactamase/transpeptidase-like"/>
    <property type="match status" value="1"/>
</dbReference>
<dbReference type="InterPro" id="IPR001460">
    <property type="entry name" value="PCN-bd_Tpept"/>
</dbReference>
<dbReference type="STRING" id="870482.SAMN04487987_10537"/>
<sequence>MAVNEKNILNRLYFIAGCMFIFGLAVVFKLLSIQFLQGDVYRAKATERVVKNVVIPANRGNVYSVNGNLLATSIPKYDIRFDALTPNAKTFEKYVKPLCDSLSKYSGKSATKLLKDLRRARANKNRYYLLARNIGYSDYIRLRNFPLLELGAFKGGLIVEQTTKREHPMGGIAQRTIGYERVDDKGNVTRPGIDGAFGVKYLRGVDGQRKKQQIGKGQWKPLSDANEIEPQDGYDVYTTIDVNIQDIAHHALLAQLEKYKADHGCVVVMETKTGEIRAISNLGRNKNGHYYERLNYAVGESHESGSTFKLMALAAAFEDKVADTSDVVDTEKGVLSFYGKKVRDSKYGGYGKISVSKAFEVSSNTGIVKVVDEGYRKNPEKFIDRLYDMNLNNGLDLPIIGEPKPIIPDPRIKNGRWSGIALQWMAYGYGVSFTPLQTLTFYNAVANDGVMVKPRFLREVKEFDKVIEPFEREVINEQICSKETISKLQALLKNVVEKKHGTGHRLYSKNFSMAGKTGTCQKDYSDKSKLNYISSFAGYFPAENPKYSCIVVIHEPDKGVGYYGADVSGPVFKRVAQKIYTDTPLIDEIESLEVKTAAVEKDYEHFYKTAQTYKTIMPNLIGMPAMDAIVLLENMQIDVTVKLSGNGIVKSQSVDKNTKLKDNQTVVLKAS</sequence>